<dbReference type="Pfam" id="PF13966">
    <property type="entry name" value="zf-RVT"/>
    <property type="match status" value="1"/>
</dbReference>
<reference evidence="4" key="1">
    <citation type="submission" date="2019-12" db="EMBL/GenBank/DDBJ databases">
        <authorList>
            <person name="Scholes J."/>
        </authorList>
    </citation>
    <scope>NUCLEOTIDE SEQUENCE</scope>
</reference>
<keyword evidence="2" id="KW-0479">Metal-binding</keyword>
<dbReference type="Gene3D" id="3.30.70.270">
    <property type="match status" value="1"/>
</dbReference>
<gene>
    <name evidence="4" type="ORF">SHERM_07887</name>
</gene>
<proteinExistence type="predicted"/>
<evidence type="ECO:0000259" key="3">
    <source>
        <dbReference type="PROSITE" id="PS50878"/>
    </source>
</evidence>
<dbReference type="InterPro" id="IPR027806">
    <property type="entry name" value="HARBI1_dom"/>
</dbReference>
<dbReference type="AlphaFoldDB" id="A0A9N7NZV8"/>
<evidence type="ECO:0000313" key="4">
    <source>
        <dbReference type="EMBL" id="CAA0842017.1"/>
    </source>
</evidence>
<sequence>GLVQSRNVAPSEQVAMFLSILAHHKKNVTLKFDFTRSGRTVSKYFNRVLDAVIRLHTVLVATPKPIEDDCSDARWKWFKGCLGALDGTYINVRVPSKDRGRYRNRKGQVSVNVLGVCDRNMNFVYMLCGWEGSAADNRVLRDAITRENSLRVPNGQYYLVDGGYTNGSGFLLPYRGVRYHLDEWGTGSRTPQNFRELYNLRHAKARNAIERAFGILKMRWAILRSNSFYPIRTQNRIIMACALIHNFIRTTMPEDPIENEIPDFPIPSNPPSDDDYIDQVESSPEWTQKRDLLAQQMFTDWQGEGGATSKCRVWTSAEENALINALKDIVTEGWKMENGFRTGYAFQLEKKMKIYISRCEIRADPHITSKMHVWKKTYASLANIKSNKSGLGWNDVSKSFSSTLRDHAIAHFESRFSDTPITPIGCEFTEPLAPPVPDIALTVTQIVSNLEIKQAIDSCPSYSAPGPDGFPAAFYKKFWHLIGLEQSAFLPGRGTSNNAIVLHEVIHKFNQRHRGAEFVIKIDLDKAYDRVKWKFLRDSLSQLGLDAPSVTLIMECVTSAHFAILWNGRPSLEVYPSRGLRQGDPISPYLFVIIMERLTRTINREVSTHNWDPIVLSRGGPELSHLLFADDVLIMAQANDATAKTVNKVLHAFADEAGLSINLSKSEIIFSVSTPTAKRNRVCHHLSMPMTDSFDKYLGFPIIAGRRKVSHFDFIIERISRRLPPWRAKFLNKAGRTTLARSVLSTIPVYFMQIAWFPEKTCQQIDSIIKRFIWRDRDGRGLHLVKWQTVAKPRRLGGLGLRQTRQMNIAMLGKKVSEFIDDTPSLWVVALSHRFGRGYEGIRSSKTQSSSVWTALRRCFSVIANGFTYRLGNGETNFWEGIFLQGKPINCLVDYVHISDSDKSCRQLIVNGRFELQSLQTAFPDHVLKALTDARNIYLHPSVSDKWCWSVGSLGKYSVASCYEWLLNQGVIMKAKWKKIWRADIPEKINFFCWLIGHRSLPTMELRHRRHLDSTGTCSICGDGMENWVHMFFECSWTAPVWAGLIYHGFPHRLAHTIPLDSQAFEFIVHAPTGLRFALWFLWVERNNRVFGDKEAGEQVNEWG</sequence>
<feature type="non-terminal residue" evidence="4">
    <location>
        <position position="1"/>
    </location>
</feature>
<comment type="caution">
    <text evidence="4">The sequence shown here is derived from an EMBL/GenBank/DDBJ whole genome shotgun (WGS) entry which is preliminary data.</text>
</comment>
<keyword evidence="5" id="KW-1185">Reference proteome</keyword>
<dbReference type="Pfam" id="PF13359">
    <property type="entry name" value="DDE_Tnp_4"/>
    <property type="match status" value="1"/>
</dbReference>
<dbReference type="InterPro" id="IPR000477">
    <property type="entry name" value="RT_dom"/>
</dbReference>
<dbReference type="PANTHER" id="PTHR33116">
    <property type="entry name" value="REVERSE TRANSCRIPTASE ZINC-BINDING DOMAIN-CONTAINING PROTEIN-RELATED-RELATED"/>
    <property type="match status" value="1"/>
</dbReference>
<evidence type="ECO:0000256" key="2">
    <source>
        <dbReference type="ARBA" id="ARBA00022723"/>
    </source>
</evidence>
<accession>A0A9N7NZV8</accession>
<feature type="domain" description="Reverse transcriptase" evidence="3">
    <location>
        <begin position="329"/>
        <end position="702"/>
    </location>
</feature>
<evidence type="ECO:0000256" key="1">
    <source>
        <dbReference type="ARBA" id="ARBA00001968"/>
    </source>
</evidence>
<dbReference type="Proteomes" id="UP001153555">
    <property type="component" value="Unassembled WGS sequence"/>
</dbReference>
<dbReference type="InterPro" id="IPR043128">
    <property type="entry name" value="Rev_trsase/Diguanyl_cyclase"/>
</dbReference>
<dbReference type="InterPro" id="IPR058353">
    <property type="entry name" value="DUF8040"/>
</dbReference>
<dbReference type="PANTHER" id="PTHR33116:SF70">
    <property type="entry name" value="NON-LTR RETROELEMENT REVERSE TRANSCRIPTASE-LIKE PROTEIN"/>
    <property type="match status" value="1"/>
</dbReference>
<dbReference type="InterPro" id="IPR043502">
    <property type="entry name" value="DNA/RNA_pol_sf"/>
</dbReference>
<evidence type="ECO:0000313" key="5">
    <source>
        <dbReference type="Proteomes" id="UP001153555"/>
    </source>
</evidence>
<dbReference type="Pfam" id="PF26138">
    <property type="entry name" value="DUF8040"/>
    <property type="match status" value="1"/>
</dbReference>
<dbReference type="GO" id="GO:0046872">
    <property type="term" value="F:metal ion binding"/>
    <property type="evidence" value="ECO:0007669"/>
    <property type="project" value="UniProtKB-KW"/>
</dbReference>
<comment type="cofactor">
    <cofactor evidence="1">
        <name>a divalent metal cation</name>
        <dbReference type="ChEBI" id="CHEBI:60240"/>
    </cofactor>
</comment>
<dbReference type="InterPro" id="IPR026960">
    <property type="entry name" value="RVT-Znf"/>
</dbReference>
<protein>
    <recommendedName>
        <fullName evidence="3">Reverse transcriptase domain-containing protein</fullName>
    </recommendedName>
</protein>
<dbReference type="CDD" id="cd01650">
    <property type="entry name" value="RT_nLTR_like"/>
    <property type="match status" value="1"/>
</dbReference>
<dbReference type="PROSITE" id="PS50878">
    <property type="entry name" value="RT_POL"/>
    <property type="match status" value="1"/>
</dbReference>
<dbReference type="EMBL" id="CACSLK010034598">
    <property type="protein sequence ID" value="CAA0842017.1"/>
    <property type="molecule type" value="Genomic_DNA"/>
</dbReference>
<name>A0A9N7NZV8_STRHE</name>
<dbReference type="SUPFAM" id="SSF56672">
    <property type="entry name" value="DNA/RNA polymerases"/>
    <property type="match status" value="1"/>
</dbReference>
<dbReference type="Pfam" id="PF00078">
    <property type="entry name" value="RVT_1"/>
    <property type="match status" value="1"/>
</dbReference>
<dbReference type="OrthoDB" id="512555at2759"/>
<organism evidence="4 5">
    <name type="scientific">Striga hermonthica</name>
    <name type="common">Purple witchweed</name>
    <name type="synonym">Buchnera hermonthica</name>
    <dbReference type="NCBI Taxonomy" id="68872"/>
    <lineage>
        <taxon>Eukaryota</taxon>
        <taxon>Viridiplantae</taxon>
        <taxon>Streptophyta</taxon>
        <taxon>Embryophyta</taxon>
        <taxon>Tracheophyta</taxon>
        <taxon>Spermatophyta</taxon>
        <taxon>Magnoliopsida</taxon>
        <taxon>eudicotyledons</taxon>
        <taxon>Gunneridae</taxon>
        <taxon>Pentapetalae</taxon>
        <taxon>asterids</taxon>
        <taxon>lamiids</taxon>
        <taxon>Lamiales</taxon>
        <taxon>Orobanchaceae</taxon>
        <taxon>Buchnereae</taxon>
        <taxon>Striga</taxon>
    </lineage>
</organism>